<dbReference type="STRING" id="42251.A0A2T7A1H7"/>
<name>A0A2T7A1H7_TUBBO</name>
<gene>
    <name evidence="2" type="ORF">B9Z19DRAFT_1062568</name>
</gene>
<comment type="caution">
    <text evidence="2">The sequence shown here is derived from an EMBL/GenBank/DDBJ whole genome shotgun (WGS) entry which is preliminary data.</text>
</comment>
<evidence type="ECO:0000313" key="3">
    <source>
        <dbReference type="Proteomes" id="UP000244722"/>
    </source>
</evidence>
<reference evidence="2 3" key="1">
    <citation type="submission" date="2017-04" db="EMBL/GenBank/DDBJ databases">
        <title>Draft genome sequence of Tuber borchii Vittad., a whitish edible truffle.</title>
        <authorList>
            <consortium name="DOE Joint Genome Institute"/>
            <person name="Murat C."/>
            <person name="Kuo A."/>
            <person name="Barry K.W."/>
            <person name="Clum A."/>
            <person name="Dockter R.B."/>
            <person name="Fauchery L."/>
            <person name="Iotti M."/>
            <person name="Kohler A."/>
            <person name="Labutti K."/>
            <person name="Lindquist E.A."/>
            <person name="Lipzen A."/>
            <person name="Ohm R.A."/>
            <person name="Wang M."/>
            <person name="Grigoriev I.V."/>
            <person name="Zambonelli A."/>
            <person name="Martin F.M."/>
        </authorList>
    </citation>
    <scope>NUCLEOTIDE SEQUENCE [LARGE SCALE GENOMIC DNA]</scope>
    <source>
        <strain evidence="2 3">Tbo3840</strain>
    </source>
</reference>
<feature type="compositionally biased region" description="Low complexity" evidence="1">
    <location>
        <begin position="104"/>
        <end position="182"/>
    </location>
</feature>
<feature type="region of interest" description="Disordered" evidence="1">
    <location>
        <begin position="1"/>
        <end position="86"/>
    </location>
</feature>
<dbReference type="OrthoDB" id="5425760at2759"/>
<sequence>MPPTPPSDSSTGKKASGPTALRSRLSKTGSITRGSTSVATSSLSPKTSNNAHTRSGGIRKPTATAAGSVLKTGLMGPPAGKKPVNEKFDNLFFKSPVPRAISKLLSNSQSTSSTNNNPTVPSSLRRSTGAGPSISASTTTSSAGAAAGAKKARSIITKKPTTTAPASPGQSQKQSTKPTTSTEANGTALVNFTLPNDSQEQVLPTPMGEPSDGDSEGDIIPARETIKPTPKPQARVSLRSSVIPGAPEKLPATRTSSVRGTNGKYNKRTKQAQKESTEEKKAVESPKGAMRNTASSRARAAANAGAGAKSGIKAREVQAGRASAAGAMAMPTTPAAPPRETRSSGLSSIFKNQARGRINAWAEAQKKRSPEPAKEKENEKEEILPPTPEVHIPTLARSSTTGNSPSVSPPKQKPTRKPHSSTLTPGFAIPPGILDETGSLWDSGRRKSRRSLGTPTPTPTSTTTTSPKTNIRRRTTIASGSVMGTSAVGVNISTNRKRKSMSDADVKSIGKKARVSDPEAMETPNGGAGGSGDASKSAPAKGGKGGKGKGKEKVYVNTDFEFSDIEM</sequence>
<feature type="compositionally biased region" description="Polar residues" evidence="1">
    <location>
        <begin position="253"/>
        <end position="264"/>
    </location>
</feature>
<dbReference type="AlphaFoldDB" id="A0A2T7A1H7"/>
<keyword evidence="3" id="KW-1185">Reference proteome</keyword>
<evidence type="ECO:0000256" key="1">
    <source>
        <dbReference type="SAM" id="MobiDB-lite"/>
    </source>
</evidence>
<feature type="compositionally biased region" description="Basic and acidic residues" evidence="1">
    <location>
        <begin position="272"/>
        <end position="284"/>
    </location>
</feature>
<feature type="region of interest" description="Disordered" evidence="1">
    <location>
        <begin position="104"/>
        <end position="567"/>
    </location>
</feature>
<proteinExistence type="predicted"/>
<dbReference type="EMBL" id="NESQ01000043">
    <property type="protein sequence ID" value="PUU81583.1"/>
    <property type="molecule type" value="Genomic_DNA"/>
</dbReference>
<feature type="compositionally biased region" description="Polar residues" evidence="1">
    <location>
        <begin position="183"/>
        <end position="202"/>
    </location>
</feature>
<organism evidence="2 3">
    <name type="scientific">Tuber borchii</name>
    <name type="common">White truffle</name>
    <dbReference type="NCBI Taxonomy" id="42251"/>
    <lineage>
        <taxon>Eukaryota</taxon>
        <taxon>Fungi</taxon>
        <taxon>Dikarya</taxon>
        <taxon>Ascomycota</taxon>
        <taxon>Pezizomycotina</taxon>
        <taxon>Pezizomycetes</taxon>
        <taxon>Pezizales</taxon>
        <taxon>Tuberaceae</taxon>
        <taxon>Tuber</taxon>
    </lineage>
</organism>
<feature type="compositionally biased region" description="Polar residues" evidence="1">
    <location>
        <begin position="26"/>
        <end position="53"/>
    </location>
</feature>
<protein>
    <submittedName>
        <fullName evidence="2">Uncharacterized protein</fullName>
    </submittedName>
</protein>
<feature type="compositionally biased region" description="Low complexity" evidence="1">
    <location>
        <begin position="294"/>
        <end position="311"/>
    </location>
</feature>
<dbReference type="Proteomes" id="UP000244722">
    <property type="component" value="Unassembled WGS sequence"/>
</dbReference>
<feature type="compositionally biased region" description="Low complexity" evidence="1">
    <location>
        <begin position="319"/>
        <end position="333"/>
    </location>
</feature>
<feature type="compositionally biased region" description="Basic and acidic residues" evidence="1">
    <location>
        <begin position="364"/>
        <end position="383"/>
    </location>
</feature>
<evidence type="ECO:0000313" key="2">
    <source>
        <dbReference type="EMBL" id="PUU81583.1"/>
    </source>
</evidence>
<accession>A0A2T7A1H7</accession>
<feature type="compositionally biased region" description="Polar residues" evidence="1">
    <location>
        <begin position="396"/>
        <end position="406"/>
    </location>
</feature>